<dbReference type="PANTHER" id="PTHR21234">
    <property type="entry name" value="PURINE NUCLEOSIDE PHOSPHORYLASE"/>
    <property type="match status" value="1"/>
</dbReference>
<proteinExistence type="predicted"/>
<feature type="chain" id="PRO_5020863130" evidence="1">
    <location>
        <begin position="27"/>
        <end position="290"/>
    </location>
</feature>
<accession>A0A4S8IGN8</accession>
<evidence type="ECO:0000313" key="2">
    <source>
        <dbReference type="EMBL" id="THU46502.1"/>
    </source>
</evidence>
<protein>
    <submittedName>
        <fullName evidence="2">Uncharacterized protein</fullName>
    </submittedName>
</protein>
<keyword evidence="1" id="KW-0732">Signal</keyword>
<reference evidence="2 3" key="1">
    <citation type="journal article" date="2019" name="Nat. Plants">
        <title>Genome sequencing of Musa balbisiana reveals subgenome evolution and function divergence in polyploid bananas.</title>
        <authorList>
            <person name="Yao X."/>
        </authorList>
    </citation>
    <scope>NUCLEOTIDE SEQUENCE [LARGE SCALE GENOMIC DNA]</scope>
    <source>
        <strain evidence="3">cv. DH-PKW</strain>
        <tissue evidence="2">Leaves</tissue>
    </source>
</reference>
<dbReference type="Proteomes" id="UP000317650">
    <property type="component" value="Chromosome 9"/>
</dbReference>
<name>A0A4S8IGN8_MUSBA</name>
<evidence type="ECO:0000256" key="1">
    <source>
        <dbReference type="SAM" id="SignalP"/>
    </source>
</evidence>
<comment type="caution">
    <text evidence="2">The sequence shown here is derived from an EMBL/GenBank/DDBJ whole genome shotgun (WGS) entry which is preliminary data.</text>
</comment>
<feature type="signal peptide" evidence="1">
    <location>
        <begin position="1"/>
        <end position="26"/>
    </location>
</feature>
<dbReference type="AlphaFoldDB" id="A0A4S8IGN8"/>
<dbReference type="EMBL" id="PYDT01000010">
    <property type="protein sequence ID" value="THU46502.1"/>
    <property type="molecule type" value="Genomic_DNA"/>
</dbReference>
<gene>
    <name evidence="2" type="ORF">C4D60_Mb09t05630</name>
</gene>
<keyword evidence="3" id="KW-1185">Reference proteome</keyword>
<sequence length="290" mass="32989">MDSCKIILLIRALLVLISTGTRRSNGEIPESKARKVKIINAYEMAPLLQSHWLRPGSTAPLLGCFREIDPSVDSHFVALHGRRFRFGSIGKEKGDSRHEWTQHAECWPQYSVAAEPIQRISKYIFNVIVEFLQSRICLLDALQSAILGKLALFFSANILEEHFLEQLYGDGPNDELGLESSGDYTRKFGYLDFSEYSNVTETGVAYGSLLNRVWYQPEEIFPVHGVPEVRQHVFWVAVDNKYCALSKQLELLMKHRVSVLTAPEVEEVCQLYACLPRSPVVVRVTKGMQW</sequence>
<evidence type="ECO:0000313" key="3">
    <source>
        <dbReference type="Proteomes" id="UP000317650"/>
    </source>
</evidence>
<dbReference type="STRING" id="52838.A0A4S8IGN8"/>
<dbReference type="PANTHER" id="PTHR21234:SF42">
    <property type="entry name" value="PHOSPHORYLASE SUPERFAMILY PROTEIN"/>
    <property type="match status" value="1"/>
</dbReference>
<organism evidence="2 3">
    <name type="scientific">Musa balbisiana</name>
    <name type="common">Banana</name>
    <dbReference type="NCBI Taxonomy" id="52838"/>
    <lineage>
        <taxon>Eukaryota</taxon>
        <taxon>Viridiplantae</taxon>
        <taxon>Streptophyta</taxon>
        <taxon>Embryophyta</taxon>
        <taxon>Tracheophyta</taxon>
        <taxon>Spermatophyta</taxon>
        <taxon>Magnoliopsida</taxon>
        <taxon>Liliopsida</taxon>
        <taxon>Zingiberales</taxon>
        <taxon>Musaceae</taxon>
        <taxon>Musa</taxon>
    </lineage>
</organism>